<dbReference type="RefSeq" id="WP_108857319.1">
    <property type="nucleotide sequence ID" value="NZ_OMOI01000001.1"/>
</dbReference>
<gene>
    <name evidence="2" type="ORF">ALP8811_02414</name>
</gene>
<evidence type="ECO:0000313" key="2">
    <source>
        <dbReference type="EMBL" id="SPF77387.1"/>
    </source>
</evidence>
<dbReference type="OrthoDB" id="9812656at2"/>
<dbReference type="PROSITE" id="PS51819">
    <property type="entry name" value="VOC"/>
    <property type="match status" value="1"/>
</dbReference>
<keyword evidence="3" id="KW-1185">Reference proteome</keyword>
<evidence type="ECO:0000259" key="1">
    <source>
        <dbReference type="PROSITE" id="PS51819"/>
    </source>
</evidence>
<dbReference type="Gene3D" id="3.10.180.10">
    <property type="entry name" value="2,3-Dihydroxybiphenyl 1,2-Dioxygenase, domain 1"/>
    <property type="match status" value="1"/>
</dbReference>
<feature type="domain" description="VOC" evidence="1">
    <location>
        <begin position="2"/>
        <end position="112"/>
    </location>
</feature>
<accession>A0A2R8ANE2</accession>
<reference evidence="2 3" key="1">
    <citation type="submission" date="2018-03" db="EMBL/GenBank/DDBJ databases">
        <authorList>
            <person name="Keele B.F."/>
        </authorList>
    </citation>
    <scope>NUCLEOTIDE SEQUENCE [LARGE SCALE GENOMIC DNA]</scope>
    <source>
        <strain evidence="2 3">CECT 8811</strain>
    </source>
</reference>
<dbReference type="EMBL" id="OMOI01000001">
    <property type="protein sequence ID" value="SPF77387.1"/>
    <property type="molecule type" value="Genomic_DNA"/>
</dbReference>
<dbReference type="AlphaFoldDB" id="A0A2R8ANE2"/>
<protein>
    <recommendedName>
        <fullName evidence="1">VOC domain-containing protein</fullName>
    </recommendedName>
</protein>
<proteinExistence type="predicted"/>
<dbReference type="SUPFAM" id="SSF54593">
    <property type="entry name" value="Glyoxalase/Bleomycin resistance protein/Dihydroxybiphenyl dioxygenase"/>
    <property type="match status" value="1"/>
</dbReference>
<name>A0A2R8ANE2_9RHOB</name>
<sequence>MDLNQITQNVTDFDAALTFYETLGLRLITSARGEYARFELPSGSTTLSLHLSDAPTVNGPTLYFEVDDIDHRYEQLKCAGIIFDTPPEDMSWRWREARFRDPSGNLLCLFHAGLDRRFPPWRIDGTPRG</sequence>
<organism evidence="2 3">
    <name type="scientific">Aliiroseovarius pelagivivens</name>
    <dbReference type="NCBI Taxonomy" id="1639690"/>
    <lineage>
        <taxon>Bacteria</taxon>
        <taxon>Pseudomonadati</taxon>
        <taxon>Pseudomonadota</taxon>
        <taxon>Alphaproteobacteria</taxon>
        <taxon>Rhodobacterales</taxon>
        <taxon>Paracoccaceae</taxon>
        <taxon>Aliiroseovarius</taxon>
    </lineage>
</organism>
<evidence type="ECO:0000313" key="3">
    <source>
        <dbReference type="Proteomes" id="UP000244911"/>
    </source>
</evidence>
<dbReference type="InterPro" id="IPR037523">
    <property type="entry name" value="VOC_core"/>
</dbReference>
<dbReference type="Proteomes" id="UP000244911">
    <property type="component" value="Unassembled WGS sequence"/>
</dbReference>
<dbReference type="Pfam" id="PF00903">
    <property type="entry name" value="Glyoxalase"/>
    <property type="match status" value="1"/>
</dbReference>
<dbReference type="InterPro" id="IPR029068">
    <property type="entry name" value="Glyas_Bleomycin-R_OHBP_Dase"/>
</dbReference>
<dbReference type="InterPro" id="IPR004360">
    <property type="entry name" value="Glyas_Fos-R_dOase_dom"/>
</dbReference>